<keyword evidence="3" id="KW-0326">Glycosidase</keyword>
<comment type="similarity">
    <text evidence="1">Belongs to the glycosyl hydrolase 5 (cellulase A) family.</text>
</comment>
<dbReference type="GeneID" id="91089091"/>
<feature type="region of interest" description="Disordered" evidence="4">
    <location>
        <begin position="663"/>
        <end position="689"/>
    </location>
</feature>
<keyword evidence="5" id="KW-0732">Signal</keyword>
<feature type="compositionally biased region" description="Basic residues" evidence="4">
    <location>
        <begin position="663"/>
        <end position="680"/>
    </location>
</feature>
<dbReference type="Proteomes" id="UP000094043">
    <property type="component" value="Chromosome 6"/>
</dbReference>
<reference evidence="6" key="3">
    <citation type="submission" date="2024-01" db="EMBL/GenBank/DDBJ databases">
        <authorList>
            <person name="Coelho M.A."/>
            <person name="David-Palma M."/>
            <person name="Shea T."/>
            <person name="Sun S."/>
            <person name="Cuomo C.A."/>
            <person name="Heitman J."/>
        </authorList>
    </citation>
    <scope>NUCLEOTIDE SEQUENCE</scope>
    <source>
        <strain evidence="6">CBS 7841</strain>
    </source>
</reference>
<evidence type="ECO:0000256" key="5">
    <source>
        <dbReference type="SAM" id="SignalP"/>
    </source>
</evidence>
<dbReference type="SMART" id="SM00458">
    <property type="entry name" value="RICIN"/>
    <property type="match status" value="1"/>
</dbReference>
<reference evidence="6" key="1">
    <citation type="submission" date="2016-06" db="EMBL/GenBank/DDBJ databases">
        <authorList>
            <person name="Cuomo C."/>
            <person name="Litvintseva A."/>
            <person name="Heitman J."/>
            <person name="Chen Y."/>
            <person name="Sun S."/>
            <person name="Springer D."/>
            <person name="Dromer F."/>
            <person name="Young S."/>
            <person name="Zeng Q."/>
            <person name="Chapman S."/>
            <person name="Gujja S."/>
            <person name="Saif S."/>
            <person name="Birren B."/>
        </authorList>
    </citation>
    <scope>NUCLEOTIDE SEQUENCE</scope>
    <source>
        <strain evidence="6">CBS 7841</strain>
    </source>
</reference>
<dbReference type="Gene3D" id="2.80.10.50">
    <property type="match status" value="2"/>
</dbReference>
<reference evidence="6" key="2">
    <citation type="journal article" date="2022" name="Elife">
        <title>Obligate sexual reproduction of a homothallic fungus closely related to the Cryptococcus pathogenic species complex.</title>
        <authorList>
            <person name="Passer A.R."/>
            <person name="Clancey S.A."/>
            <person name="Shea T."/>
            <person name="David-Palma M."/>
            <person name="Averette A.F."/>
            <person name="Boekhout T."/>
            <person name="Porcel B.M."/>
            <person name="Nowrousian M."/>
            <person name="Cuomo C.A."/>
            <person name="Sun S."/>
            <person name="Heitman J."/>
            <person name="Coelho M.A."/>
        </authorList>
    </citation>
    <scope>NUCLEOTIDE SEQUENCE</scope>
    <source>
        <strain evidence="6">CBS 7841</strain>
    </source>
</reference>
<evidence type="ECO:0000256" key="2">
    <source>
        <dbReference type="ARBA" id="ARBA00022801"/>
    </source>
</evidence>
<evidence type="ECO:0000313" key="6">
    <source>
        <dbReference type="EMBL" id="WVN89652.1"/>
    </source>
</evidence>
<dbReference type="GO" id="GO:0009986">
    <property type="term" value="C:cell surface"/>
    <property type="evidence" value="ECO:0007669"/>
    <property type="project" value="TreeGrafter"/>
</dbReference>
<dbReference type="GO" id="GO:0008422">
    <property type="term" value="F:beta-glucosidase activity"/>
    <property type="evidence" value="ECO:0007669"/>
    <property type="project" value="TreeGrafter"/>
</dbReference>
<feature type="compositionally biased region" description="Low complexity" evidence="4">
    <location>
        <begin position="271"/>
        <end position="286"/>
    </location>
</feature>
<dbReference type="EMBL" id="CP143789">
    <property type="protein sequence ID" value="WVN89652.1"/>
    <property type="molecule type" value="Genomic_DNA"/>
</dbReference>
<dbReference type="RefSeq" id="XP_066070352.1">
    <property type="nucleotide sequence ID" value="XM_066214255.1"/>
</dbReference>
<dbReference type="PANTHER" id="PTHR31297:SF42">
    <property type="entry name" value="GLYCOSIDE HYDROLASE FAMILY 5 DOMAIN-CONTAINING PROTEIN"/>
    <property type="match status" value="1"/>
</dbReference>
<dbReference type="GO" id="GO:0009251">
    <property type="term" value="P:glucan catabolic process"/>
    <property type="evidence" value="ECO:0007669"/>
    <property type="project" value="TreeGrafter"/>
</dbReference>
<evidence type="ECO:0000256" key="3">
    <source>
        <dbReference type="ARBA" id="ARBA00023295"/>
    </source>
</evidence>
<organism evidence="6 7">
    <name type="scientific">Cryptococcus depauperatus CBS 7841</name>
    <dbReference type="NCBI Taxonomy" id="1295531"/>
    <lineage>
        <taxon>Eukaryota</taxon>
        <taxon>Fungi</taxon>
        <taxon>Dikarya</taxon>
        <taxon>Basidiomycota</taxon>
        <taxon>Agaricomycotina</taxon>
        <taxon>Tremellomycetes</taxon>
        <taxon>Tremellales</taxon>
        <taxon>Cryptococcaceae</taxon>
        <taxon>Cryptococcus</taxon>
    </lineage>
</organism>
<dbReference type="KEGG" id="cdep:91089091"/>
<dbReference type="Pfam" id="PF00150">
    <property type="entry name" value="Cellulase"/>
    <property type="match status" value="1"/>
</dbReference>
<keyword evidence="7" id="KW-1185">Reference proteome</keyword>
<dbReference type="InterPro" id="IPR035992">
    <property type="entry name" value="Ricin_B-like_lectins"/>
</dbReference>
<feature type="signal peptide" evidence="5">
    <location>
        <begin position="1"/>
        <end position="18"/>
    </location>
</feature>
<dbReference type="Gene3D" id="3.20.20.80">
    <property type="entry name" value="Glycosidases"/>
    <property type="match status" value="1"/>
</dbReference>
<dbReference type="GO" id="GO:0005576">
    <property type="term" value="C:extracellular region"/>
    <property type="evidence" value="ECO:0007669"/>
    <property type="project" value="TreeGrafter"/>
</dbReference>
<evidence type="ECO:0000256" key="1">
    <source>
        <dbReference type="ARBA" id="ARBA00005641"/>
    </source>
</evidence>
<dbReference type="PROSITE" id="PS50231">
    <property type="entry name" value="RICIN_B_LECTIN"/>
    <property type="match status" value="1"/>
</dbReference>
<dbReference type="VEuPathDB" id="FungiDB:L203_01911"/>
<evidence type="ECO:0000256" key="4">
    <source>
        <dbReference type="SAM" id="MobiDB-lite"/>
    </source>
</evidence>
<keyword evidence="2" id="KW-0378">Hydrolase</keyword>
<feature type="chain" id="PRO_5043411053" evidence="5">
    <location>
        <begin position="19"/>
        <end position="689"/>
    </location>
</feature>
<dbReference type="InterPro" id="IPR000772">
    <property type="entry name" value="Ricin_B_lectin"/>
</dbReference>
<gene>
    <name evidence="6" type="ORF">L203_104882</name>
</gene>
<dbReference type="SUPFAM" id="SSF50370">
    <property type="entry name" value="Ricin B-like lectins"/>
    <property type="match status" value="1"/>
</dbReference>
<proteinExistence type="inferred from homology"/>
<feature type="region of interest" description="Disordered" evidence="4">
    <location>
        <begin position="193"/>
        <end position="286"/>
    </location>
</feature>
<dbReference type="InterPro" id="IPR050386">
    <property type="entry name" value="Glycosyl_hydrolase_5"/>
</dbReference>
<feature type="compositionally biased region" description="Polar residues" evidence="4">
    <location>
        <begin position="196"/>
        <end position="221"/>
    </location>
</feature>
<dbReference type="PANTHER" id="PTHR31297">
    <property type="entry name" value="GLUCAN ENDO-1,6-BETA-GLUCOSIDASE B"/>
    <property type="match status" value="1"/>
</dbReference>
<dbReference type="SUPFAM" id="SSF51445">
    <property type="entry name" value="(Trans)glycosidases"/>
    <property type="match status" value="1"/>
</dbReference>
<dbReference type="OrthoDB" id="1887033at2759"/>
<accession>A0A1E3IN19</accession>
<evidence type="ECO:0000313" key="7">
    <source>
        <dbReference type="Proteomes" id="UP000094043"/>
    </source>
</evidence>
<dbReference type="InterPro" id="IPR017853">
    <property type="entry name" value="GH"/>
</dbReference>
<feature type="compositionally biased region" description="Low complexity" evidence="4">
    <location>
        <begin position="222"/>
        <end position="255"/>
    </location>
</feature>
<dbReference type="InterPro" id="IPR001547">
    <property type="entry name" value="Glyco_hydro_5"/>
</dbReference>
<dbReference type="AlphaFoldDB" id="A0A1E3IN19"/>
<name>A0A1E3IN19_9TREE</name>
<feature type="compositionally biased region" description="Polar residues" evidence="4">
    <location>
        <begin position="256"/>
        <end position="269"/>
    </location>
</feature>
<protein>
    <submittedName>
        <fullName evidence="6">Uncharacterized protein</fullName>
    </submittedName>
</protein>
<sequence>MSFTFTAVLFSLLPLVLAAPVSGTTYAISPAQHTSMCIAPASNQEGADLVIKDCDETDTTWLWNGSAFQNTVTNMCIDMRDGGEWSGNKAQVWGCYSWNPSQQYSIEGSMIHWKDFCLDLTDGLSAEGTAVQIWSCSGDNHNQQWSFVEVEEVDECEDECATATILAAATSKSASAISTASVAANGTIGEGLWVDSGSNDPGSGDWSSASQSNDWSPASQTDSWSPASQSDSWSSAPQSDEWASATTTASNAWETKANSDSWHATSTHAWGSPAAPSASFKSSSGSTGKGTVSSGYLQTSGNKIVDSNGNTVVLRGTNIGGWLVLEDWMCGITDNSGSSDRFSLSTLEKRFGNDQARTLVEAWAQNWLTEADFDELASIGFNVIRLPFSFRTVQNADGSWRNDAFTRMDWAIAQAKSRGIYVIVDFHMWAGQEAVYSTISEDTDEGQSQRDAAGEIWKKVAAHYLGEPIIAAFDVINEPTGSAGDKLQQDLYKAVRSVDANRIIIHESISTDPSQYGWTNVVYSVHEYNMMGGDVESNKAQWASGVQQNIDTWNGYNIPTMLAEFMADGDTLNYMLSQANSQGLSWLSWAHSTVNMGRWGLWNHESFGVDVSSDDYNTILNAWSNMPSTSHTSVYSQFKSAASGSTNVYRKREVTPAPRITRRLHAGHGGRSRRNGRPHTFKGPVGISA</sequence>